<dbReference type="Pfam" id="PF03480">
    <property type="entry name" value="DctP"/>
    <property type="match status" value="1"/>
</dbReference>
<dbReference type="InterPro" id="IPR038404">
    <property type="entry name" value="TRAP_DctP_sf"/>
</dbReference>
<dbReference type="OrthoDB" id="9783941at2"/>
<keyword evidence="3" id="KW-0574">Periplasm</keyword>
<keyword evidence="2 4" id="KW-0732">Signal</keyword>
<dbReference type="NCBIfam" id="NF037995">
    <property type="entry name" value="TRAP_S1"/>
    <property type="match status" value="1"/>
</dbReference>
<dbReference type="AlphaFoldDB" id="A0A3A8AS45"/>
<evidence type="ECO:0000256" key="3">
    <source>
        <dbReference type="ARBA" id="ARBA00022764"/>
    </source>
</evidence>
<protein>
    <submittedName>
        <fullName evidence="5">C4-dicarboxylate ABC transporter substrate-binding protein</fullName>
    </submittedName>
</protein>
<dbReference type="PANTHER" id="PTHR33376:SF4">
    <property type="entry name" value="SIALIC ACID-BINDING PERIPLASMIC PROTEIN SIAP"/>
    <property type="match status" value="1"/>
</dbReference>
<dbReference type="GO" id="GO:0055085">
    <property type="term" value="P:transmembrane transport"/>
    <property type="evidence" value="ECO:0007669"/>
    <property type="project" value="InterPro"/>
</dbReference>
<dbReference type="InterPro" id="IPR018389">
    <property type="entry name" value="DctP_fam"/>
</dbReference>
<dbReference type="RefSeq" id="WP_121168606.1">
    <property type="nucleotide sequence ID" value="NZ_RAPE01000005.1"/>
</dbReference>
<comment type="caution">
    <text evidence="5">The sequence shown here is derived from an EMBL/GenBank/DDBJ whole genome shotgun (WGS) entry which is preliminary data.</text>
</comment>
<sequence>MKISRTLGAIAVSVLAATTAGAQDIRWDMANEYAENSLHGQAQIKFGEVLAEETDGAIKITNHFSASLGYKSLEQFDAVADGALPIANTNSGPLAGIEPLLLVSSLPFLVRGADDAKLLWETARPYYDKVFEDNNQILLYASPWPPAGIWANKPITSVEDLQDLKIRAWDASGVITLKAVGAAPIQLSWADVVPQLATGGIEAVLTSAEGGANSKFWEHLSNFSAVNYSMNLSMTHINADVYNSLSEDQQAAVQKAAQIASDMAWAALEERVAQNYADMEANGVTVTKEVPDEFLAALSKAGQNVYADWLDKMGPEGQEILDAYNAARGM</sequence>
<dbReference type="GO" id="GO:0042597">
    <property type="term" value="C:periplasmic space"/>
    <property type="evidence" value="ECO:0007669"/>
    <property type="project" value="UniProtKB-SubCell"/>
</dbReference>
<reference evidence="5 6" key="1">
    <citation type="submission" date="2018-09" db="EMBL/GenBank/DDBJ databases">
        <title>Roseovarius spongiae sp. nov., isolated from a marine sponge.</title>
        <authorList>
            <person name="Zhuang L."/>
            <person name="Luo L."/>
        </authorList>
    </citation>
    <scope>NUCLEOTIDE SEQUENCE [LARGE SCALE GENOMIC DNA]</scope>
    <source>
        <strain evidence="5 6">HN-E21</strain>
    </source>
</reference>
<dbReference type="Gene3D" id="3.40.190.170">
    <property type="entry name" value="Bacterial extracellular solute-binding protein, family 7"/>
    <property type="match status" value="1"/>
</dbReference>
<evidence type="ECO:0000256" key="2">
    <source>
        <dbReference type="ARBA" id="ARBA00022729"/>
    </source>
</evidence>
<evidence type="ECO:0000256" key="1">
    <source>
        <dbReference type="ARBA" id="ARBA00004418"/>
    </source>
</evidence>
<accession>A0A3A8AS45</accession>
<dbReference type="PANTHER" id="PTHR33376">
    <property type="match status" value="1"/>
</dbReference>
<keyword evidence="6" id="KW-1185">Reference proteome</keyword>
<feature type="signal peptide" evidence="4">
    <location>
        <begin position="1"/>
        <end position="22"/>
    </location>
</feature>
<evidence type="ECO:0000313" key="6">
    <source>
        <dbReference type="Proteomes" id="UP000281128"/>
    </source>
</evidence>
<feature type="chain" id="PRO_5017316397" evidence="4">
    <location>
        <begin position="23"/>
        <end position="330"/>
    </location>
</feature>
<evidence type="ECO:0000313" key="5">
    <source>
        <dbReference type="EMBL" id="RKF12992.1"/>
    </source>
</evidence>
<evidence type="ECO:0000256" key="4">
    <source>
        <dbReference type="SAM" id="SignalP"/>
    </source>
</evidence>
<dbReference type="CDD" id="cd13602">
    <property type="entry name" value="PBP2_TRAP_BpDctp6_7"/>
    <property type="match status" value="1"/>
</dbReference>
<name>A0A3A8AS45_9RHOB</name>
<comment type="subcellular location">
    <subcellularLocation>
        <location evidence="1">Periplasm</location>
    </subcellularLocation>
</comment>
<proteinExistence type="predicted"/>
<dbReference type="EMBL" id="RAPE01000005">
    <property type="protein sequence ID" value="RKF12992.1"/>
    <property type="molecule type" value="Genomic_DNA"/>
</dbReference>
<gene>
    <name evidence="5" type="ORF">D6850_15935</name>
</gene>
<organism evidence="5 6">
    <name type="scientific">Roseovarius spongiae</name>
    <dbReference type="NCBI Taxonomy" id="2320272"/>
    <lineage>
        <taxon>Bacteria</taxon>
        <taxon>Pseudomonadati</taxon>
        <taxon>Pseudomonadota</taxon>
        <taxon>Alphaproteobacteria</taxon>
        <taxon>Rhodobacterales</taxon>
        <taxon>Roseobacteraceae</taxon>
        <taxon>Roseovarius</taxon>
    </lineage>
</organism>
<dbReference type="Proteomes" id="UP000281128">
    <property type="component" value="Unassembled WGS sequence"/>
</dbReference>